<reference evidence="9" key="5">
    <citation type="submission" date="2025-09" db="UniProtKB">
        <authorList>
            <consortium name="Ensembl"/>
        </authorList>
    </citation>
    <scope>IDENTIFICATION</scope>
</reference>
<comment type="similarity">
    <text evidence="2">Belongs to the RPAP1 family.</text>
</comment>
<proteinExistence type="inferred from homology"/>
<dbReference type="Pfam" id="PF25766">
    <property type="entry name" value="TPR_RPAP1"/>
    <property type="match status" value="1"/>
</dbReference>
<feature type="compositionally biased region" description="Basic and acidic residues" evidence="5">
    <location>
        <begin position="433"/>
        <end position="454"/>
    </location>
</feature>
<dbReference type="InterPro" id="IPR013930">
    <property type="entry name" value="RPAP1_N"/>
</dbReference>
<dbReference type="InterPro" id="IPR057989">
    <property type="entry name" value="TPR_RPAP1/MINIYO-like"/>
</dbReference>
<feature type="region of interest" description="Disordered" evidence="5">
    <location>
        <begin position="32"/>
        <end position="81"/>
    </location>
</feature>
<comment type="subcellular location">
    <subcellularLocation>
        <location evidence="1">Nucleus</location>
    </subcellularLocation>
</comment>
<protein>
    <submittedName>
        <fullName evidence="9">RNA polymerase II associated protein 1</fullName>
    </submittedName>
</protein>
<reference evidence="10" key="2">
    <citation type="journal article" date="2007" name="PLoS Biol.">
        <title>Survey sequencing and comparative analysis of the elephant shark (Callorhinchus milii) genome.</title>
        <authorList>
            <person name="Venkatesh B."/>
            <person name="Kirkness E.F."/>
            <person name="Loh Y.H."/>
            <person name="Halpern A.L."/>
            <person name="Lee A.P."/>
            <person name="Johnson J."/>
            <person name="Dandona N."/>
            <person name="Viswanathan L.D."/>
            <person name="Tay A."/>
            <person name="Venter J.C."/>
            <person name="Strausberg R.L."/>
            <person name="Brenner S."/>
        </authorList>
    </citation>
    <scope>NUCLEOTIDE SEQUENCE [LARGE SCALE GENOMIC DNA]</scope>
</reference>
<dbReference type="Pfam" id="PF08621">
    <property type="entry name" value="RPAP1_N"/>
    <property type="match status" value="1"/>
</dbReference>
<organism evidence="9 10">
    <name type="scientific">Callorhinchus milii</name>
    <name type="common">Ghost shark</name>
    <dbReference type="NCBI Taxonomy" id="7868"/>
    <lineage>
        <taxon>Eukaryota</taxon>
        <taxon>Metazoa</taxon>
        <taxon>Chordata</taxon>
        <taxon>Craniata</taxon>
        <taxon>Vertebrata</taxon>
        <taxon>Chondrichthyes</taxon>
        <taxon>Holocephali</taxon>
        <taxon>Chimaeriformes</taxon>
        <taxon>Callorhinchidae</taxon>
        <taxon>Callorhinchus</taxon>
    </lineage>
</organism>
<dbReference type="Pfam" id="PF08620">
    <property type="entry name" value="RPAP1_C"/>
    <property type="match status" value="1"/>
</dbReference>
<dbReference type="GO" id="GO:0006366">
    <property type="term" value="P:transcription by RNA polymerase II"/>
    <property type="evidence" value="ECO:0007669"/>
    <property type="project" value="InterPro"/>
</dbReference>
<reference evidence="9" key="4">
    <citation type="submission" date="2025-08" db="UniProtKB">
        <authorList>
            <consortium name="Ensembl"/>
        </authorList>
    </citation>
    <scope>IDENTIFICATION</scope>
</reference>
<dbReference type="PANTHER" id="PTHR21483">
    <property type="entry name" value="RNA POLYMERASE II-ASSOCIATED PROTEIN 1"/>
    <property type="match status" value="1"/>
</dbReference>
<dbReference type="InterPro" id="IPR013929">
    <property type="entry name" value="RPAP1_C"/>
</dbReference>
<evidence type="ECO:0000256" key="2">
    <source>
        <dbReference type="ARBA" id="ARBA00009953"/>
    </source>
</evidence>
<evidence type="ECO:0000256" key="4">
    <source>
        <dbReference type="ARBA" id="ARBA00023242"/>
    </source>
</evidence>
<evidence type="ECO:0000259" key="7">
    <source>
        <dbReference type="Pfam" id="PF08621"/>
    </source>
</evidence>
<evidence type="ECO:0000259" key="6">
    <source>
        <dbReference type="Pfam" id="PF08620"/>
    </source>
</evidence>
<evidence type="ECO:0000256" key="3">
    <source>
        <dbReference type="ARBA" id="ARBA00023163"/>
    </source>
</evidence>
<reference evidence="10" key="1">
    <citation type="journal article" date="2006" name="Science">
        <title>Ancient noncoding elements conserved in the human genome.</title>
        <authorList>
            <person name="Venkatesh B."/>
            <person name="Kirkness E.F."/>
            <person name="Loh Y.H."/>
            <person name="Halpern A.L."/>
            <person name="Lee A.P."/>
            <person name="Johnson J."/>
            <person name="Dandona N."/>
            <person name="Viswanathan L.D."/>
            <person name="Tay A."/>
            <person name="Venter J.C."/>
            <person name="Strausberg R.L."/>
            <person name="Brenner S."/>
        </authorList>
    </citation>
    <scope>NUCLEOTIDE SEQUENCE [LARGE SCALE GENOMIC DNA]</scope>
</reference>
<feature type="compositionally biased region" description="Pro residues" evidence="5">
    <location>
        <begin position="67"/>
        <end position="77"/>
    </location>
</feature>
<gene>
    <name evidence="9" type="primary">rpap1</name>
</gene>
<feature type="domain" description="RPAP1/MINIYO-like TPR repeats" evidence="8">
    <location>
        <begin position="1005"/>
        <end position="1228"/>
    </location>
</feature>
<keyword evidence="4" id="KW-0539">Nucleus</keyword>
<feature type="domain" description="RPAP1 N-terminal" evidence="7">
    <location>
        <begin position="186"/>
        <end position="216"/>
    </location>
</feature>
<reference evidence="10" key="3">
    <citation type="journal article" date="2014" name="Nature">
        <title>Elephant shark genome provides unique insights into gnathostome evolution.</title>
        <authorList>
            <consortium name="International Elephant Shark Genome Sequencing Consortium"/>
            <person name="Venkatesh B."/>
            <person name="Lee A.P."/>
            <person name="Ravi V."/>
            <person name="Maurya A.K."/>
            <person name="Lian M.M."/>
            <person name="Swann J.B."/>
            <person name="Ohta Y."/>
            <person name="Flajnik M.F."/>
            <person name="Sutoh Y."/>
            <person name="Kasahara M."/>
            <person name="Hoon S."/>
            <person name="Gangu V."/>
            <person name="Roy S.W."/>
            <person name="Irimia M."/>
            <person name="Korzh V."/>
            <person name="Kondrychyn I."/>
            <person name="Lim Z.W."/>
            <person name="Tay B.H."/>
            <person name="Tohari S."/>
            <person name="Kong K.W."/>
            <person name="Ho S."/>
            <person name="Lorente-Galdos B."/>
            <person name="Quilez J."/>
            <person name="Marques-Bonet T."/>
            <person name="Raney B.J."/>
            <person name="Ingham P.W."/>
            <person name="Tay A."/>
            <person name="Hillier L.W."/>
            <person name="Minx P."/>
            <person name="Boehm T."/>
            <person name="Wilson R.K."/>
            <person name="Brenner S."/>
            <person name="Warren W.C."/>
        </authorList>
    </citation>
    <scope>NUCLEOTIDE SEQUENCE [LARGE SCALE GENOMIC DNA]</scope>
</reference>
<evidence type="ECO:0000259" key="8">
    <source>
        <dbReference type="Pfam" id="PF25766"/>
    </source>
</evidence>
<name>A0A4W3KIV1_CALMI</name>
<dbReference type="Proteomes" id="UP000314986">
    <property type="component" value="Unassembled WGS sequence"/>
</dbReference>
<evidence type="ECO:0000256" key="5">
    <source>
        <dbReference type="SAM" id="MobiDB-lite"/>
    </source>
</evidence>
<keyword evidence="3" id="KW-0804">Transcription</keyword>
<feature type="domain" description="RPAP1 C-terminal" evidence="6">
    <location>
        <begin position="279"/>
        <end position="344"/>
    </location>
</feature>
<dbReference type="PANTHER" id="PTHR21483:SF18">
    <property type="entry name" value="RNA POLYMERASE II-ASSOCIATED PROTEIN 1"/>
    <property type="match status" value="1"/>
</dbReference>
<evidence type="ECO:0000313" key="9">
    <source>
        <dbReference type="Ensembl" id="ENSCMIP00000047785.1"/>
    </source>
</evidence>
<accession>A0A4W3KIV1</accession>
<dbReference type="InterPro" id="IPR016024">
    <property type="entry name" value="ARM-type_fold"/>
</dbReference>
<dbReference type="Ensembl" id="ENSCMIT00000048458.1">
    <property type="protein sequence ID" value="ENSCMIP00000047785.1"/>
    <property type="gene ID" value="ENSCMIG00000019544.1"/>
</dbReference>
<dbReference type="SUPFAM" id="SSF48371">
    <property type="entry name" value="ARM repeat"/>
    <property type="match status" value="1"/>
</dbReference>
<sequence length="1301" mass="144445">MLGRPRPGESEDDLLRFQQEFLRSGASPAVTVVKKADKRKVESENVASDGKRNEEQRDKVTLEGLPDLPPTLQPAPPKKSRLKPWKVQFEEDIEASMEQQDQHIMAVLPKVIERDTSNMPISFPLSTGLAFPKVFHRSEMQSEVPGDFKEVSLWLALAFVKLMPSVKPRYEAGKGAGGRMISQEAQSIHTENVARLQAMSEEEIEQERKNLLMRLGECRLSRRVTVTRRPLQRCLFTEDNLPFKPEKNWVHMHVPEPEKLEWMKDLPKPRKRKTKKAMQARFSFRGDLIPADTDLPTHLGLHHHGQEPEEAGYSLQELFHLSRSQVIQQRTLALQTLAHIVQKAKDGVFSSSIKPSLLAILLDAGFLFLVRFSLDDSADNVIAACVQALRALLVSPGDEEYLDQTFSWYLGAGTFPLLPNEVEEDDDDEEEELRPTGDKQPHKPVSKDEKKPDPDVAHVDIIKGLLKMKVLHRLRYILEVVRPVPSVVTEIFDILIRIARHSSEACSQIVECPRLMETIVREFLPATWSVPALEEGQMVDSIYGLPSAAAMKLLRVLASAGRHMSAILLNKYKLKGRIGRFLAEDPGDLALEEGDSCWLCTEALRLWAVAASYAQACDLYKDLYPVLVKILQKLPSLVAPSARGDALRNCSSQRAEALVILLVNVTNTAGCSADLHAQLTCSVEDKTEHIPPPPVNWSHVAGIKPFLLACLKSCLRDISCSEIWGSVLLISPQYGAPCLTAVLSLLSSCSALCNPTSCSPGPETIYSLVSLSCAGGKPPLSLLGARSPFSFLTALLCLINSICSAHKGLVQQFSVVLQSKALRDYLNRSSKGTPPVTHASAWLLRHEFHFQFQVLKLASKVIAVDCGLSLHAPLYHYVTMTLLSRLLPGSEHLAHELLSGLAFNQDLIPEGKSGGPEAEDLRCILRLGTDQDPGASAHPSPTRGTLLAEAFKQLPSIRAGYLAQLAQLRPALLQSQACYKGNTHSVSSLLLPEMTGPLLPADWAFLPLITLYERASREELRGQLVGSLPPGLVAGVTGCLQWLLLLETWRDGLLRSLAPAAKLARLTCVFLTGSDLFLERPVHDYLSALLATFCQPSRMAALDLGVPLPGLSSFYDLYVDLLQQFESVSFGDHLFGCFLLLPLQRRFSVQLREAVFGEHVGVLRALGVPLNRLPVPLEAYTRPTEGSLGLLRQYFKTLVTGTLRLNWCPVLYAVAVAHVNGFIFSQETVDEAFDAARRSMLRKAYLLTDEALRKHLLYYKLPNIESRCGFDMYEDLPAIRDKWMRKVLGERVYPRAGEQGV</sequence>
<keyword evidence="10" id="KW-1185">Reference proteome</keyword>
<feature type="compositionally biased region" description="Basic and acidic residues" evidence="5">
    <location>
        <begin position="39"/>
        <end position="61"/>
    </location>
</feature>
<dbReference type="InterPro" id="IPR039913">
    <property type="entry name" value="RPAP1/Rba50"/>
</dbReference>
<dbReference type="GeneTree" id="ENSGT00390000007594"/>
<feature type="compositionally biased region" description="Acidic residues" evidence="5">
    <location>
        <begin position="421"/>
        <end position="432"/>
    </location>
</feature>
<feature type="region of interest" description="Disordered" evidence="5">
    <location>
        <begin position="420"/>
        <end position="454"/>
    </location>
</feature>
<evidence type="ECO:0000256" key="1">
    <source>
        <dbReference type="ARBA" id="ARBA00004123"/>
    </source>
</evidence>
<evidence type="ECO:0000313" key="10">
    <source>
        <dbReference type="Proteomes" id="UP000314986"/>
    </source>
</evidence>